<organism evidence="5 6">
    <name type="scientific">Aliarcobacter cryaerophilus</name>
    <dbReference type="NCBI Taxonomy" id="28198"/>
    <lineage>
        <taxon>Bacteria</taxon>
        <taxon>Pseudomonadati</taxon>
        <taxon>Campylobacterota</taxon>
        <taxon>Epsilonproteobacteria</taxon>
        <taxon>Campylobacterales</taxon>
        <taxon>Arcobacteraceae</taxon>
        <taxon>Aliarcobacter</taxon>
    </lineage>
</organism>
<evidence type="ECO:0000256" key="1">
    <source>
        <dbReference type="ARBA" id="ARBA00023015"/>
    </source>
</evidence>
<evidence type="ECO:0000259" key="4">
    <source>
        <dbReference type="PROSITE" id="PS50987"/>
    </source>
</evidence>
<dbReference type="EMBL" id="NXGD01000005">
    <property type="protein sequence ID" value="PRN00575.1"/>
    <property type="molecule type" value="Genomic_DNA"/>
</dbReference>
<evidence type="ECO:0000313" key="5">
    <source>
        <dbReference type="EMBL" id="PRN00575.1"/>
    </source>
</evidence>
<dbReference type="GO" id="GO:0003677">
    <property type="term" value="F:DNA binding"/>
    <property type="evidence" value="ECO:0007669"/>
    <property type="project" value="UniProtKB-KW"/>
</dbReference>
<dbReference type="Proteomes" id="UP000238811">
    <property type="component" value="Unassembled WGS sequence"/>
</dbReference>
<keyword evidence="3" id="KW-0804">Transcription</keyword>
<dbReference type="SMART" id="SM00418">
    <property type="entry name" value="HTH_ARSR"/>
    <property type="match status" value="1"/>
</dbReference>
<comment type="caution">
    <text evidence="5">The sequence shown here is derived from an EMBL/GenBank/DDBJ whole genome shotgun (WGS) entry which is preliminary data.</text>
</comment>
<dbReference type="Pfam" id="PF01022">
    <property type="entry name" value="HTH_5"/>
    <property type="match status" value="1"/>
</dbReference>
<dbReference type="NCBIfam" id="NF033788">
    <property type="entry name" value="HTH_metalloreg"/>
    <property type="match status" value="1"/>
</dbReference>
<dbReference type="InterPro" id="IPR011991">
    <property type="entry name" value="ArsR-like_HTH"/>
</dbReference>
<dbReference type="CDD" id="cd00090">
    <property type="entry name" value="HTH_ARSR"/>
    <property type="match status" value="1"/>
</dbReference>
<dbReference type="PANTHER" id="PTHR43132:SF2">
    <property type="entry name" value="ARSENICAL RESISTANCE OPERON REPRESSOR ARSR-RELATED"/>
    <property type="match status" value="1"/>
</dbReference>
<feature type="domain" description="HTH arsR-type" evidence="4">
    <location>
        <begin position="26"/>
        <end position="115"/>
    </location>
</feature>
<sequence length="115" mass="13406">MNINPQCIRKEVDYELINQAQDLIKEQKNLLKKKSEIFSLLGNEIRLSIVYLLINYEQLCVCDISDILNISQSATSQHLRKLKDGNVIDNVRDGATIFYFINDDIKHFFENSIKE</sequence>
<dbReference type="PROSITE" id="PS50987">
    <property type="entry name" value="HTH_ARSR_2"/>
    <property type="match status" value="1"/>
</dbReference>
<proteinExistence type="predicted"/>
<dbReference type="AlphaFoldDB" id="A0A2S9TP26"/>
<dbReference type="InterPro" id="IPR036388">
    <property type="entry name" value="WH-like_DNA-bd_sf"/>
</dbReference>
<dbReference type="PRINTS" id="PR00778">
    <property type="entry name" value="HTHARSR"/>
</dbReference>
<accession>A0A2S9TP26</accession>
<dbReference type="InterPro" id="IPR001845">
    <property type="entry name" value="HTH_ArsR_DNA-bd_dom"/>
</dbReference>
<evidence type="ECO:0000313" key="6">
    <source>
        <dbReference type="Proteomes" id="UP000238811"/>
    </source>
</evidence>
<protein>
    <submittedName>
        <fullName evidence="5">Transcriptional regulator</fullName>
    </submittedName>
</protein>
<reference evidence="5 6" key="1">
    <citation type="submission" date="2017-09" db="EMBL/GenBank/DDBJ databases">
        <title>Reassesment of A. cryaerophilus.</title>
        <authorList>
            <person name="Perez-Cataluna A."/>
            <person name="Collado L."/>
            <person name="Salgado O."/>
            <person name="Lefinanco V."/>
            <person name="Figueras M.J."/>
        </authorList>
    </citation>
    <scope>NUCLEOTIDE SEQUENCE [LARGE SCALE GENOMIC DNA]</scope>
    <source>
        <strain evidence="5 6">LMG 10229</strain>
    </source>
</reference>
<dbReference type="Gene3D" id="1.10.10.10">
    <property type="entry name" value="Winged helix-like DNA-binding domain superfamily/Winged helix DNA-binding domain"/>
    <property type="match status" value="1"/>
</dbReference>
<dbReference type="InterPro" id="IPR036390">
    <property type="entry name" value="WH_DNA-bd_sf"/>
</dbReference>
<dbReference type="GO" id="GO:0003700">
    <property type="term" value="F:DNA-binding transcription factor activity"/>
    <property type="evidence" value="ECO:0007669"/>
    <property type="project" value="InterPro"/>
</dbReference>
<dbReference type="PANTHER" id="PTHR43132">
    <property type="entry name" value="ARSENICAL RESISTANCE OPERON REPRESSOR ARSR-RELATED"/>
    <property type="match status" value="1"/>
</dbReference>
<evidence type="ECO:0000256" key="3">
    <source>
        <dbReference type="ARBA" id="ARBA00023163"/>
    </source>
</evidence>
<evidence type="ECO:0000256" key="2">
    <source>
        <dbReference type="ARBA" id="ARBA00023125"/>
    </source>
</evidence>
<gene>
    <name evidence="5" type="ORF">CJ668_04955</name>
</gene>
<keyword evidence="1" id="KW-0805">Transcription regulation</keyword>
<keyword evidence="2" id="KW-0238">DNA-binding</keyword>
<dbReference type="SUPFAM" id="SSF46785">
    <property type="entry name" value="Winged helix' DNA-binding domain"/>
    <property type="match status" value="1"/>
</dbReference>
<dbReference type="InterPro" id="IPR051011">
    <property type="entry name" value="Metal_resp_trans_reg"/>
</dbReference>
<name>A0A2S9TP26_9BACT</name>